<dbReference type="AlphaFoldDB" id="A0A1M6HLW9"/>
<dbReference type="SUPFAM" id="SSF52317">
    <property type="entry name" value="Class I glutamine amidotransferase-like"/>
    <property type="match status" value="1"/>
</dbReference>
<dbReference type="PANTHER" id="PTHR48094">
    <property type="entry name" value="PROTEIN/NUCLEIC ACID DEGLYCASE DJ-1-RELATED"/>
    <property type="match status" value="1"/>
</dbReference>
<proteinExistence type="predicted"/>
<dbReference type="InterPro" id="IPR029062">
    <property type="entry name" value="Class_I_gatase-like"/>
</dbReference>
<dbReference type="Pfam" id="PF01965">
    <property type="entry name" value="DJ-1_PfpI"/>
    <property type="match status" value="1"/>
</dbReference>
<dbReference type="Proteomes" id="UP000324781">
    <property type="component" value="Unassembled WGS sequence"/>
</dbReference>
<gene>
    <name evidence="2" type="ORF">SAMN05444373_103328</name>
</gene>
<name>A0A1M6HLW9_9FIRM</name>
<dbReference type="PANTHER" id="PTHR48094:SF12">
    <property type="entry name" value="PARKINSON DISEASE PROTEIN 7 HOMOLOG"/>
    <property type="match status" value="1"/>
</dbReference>
<evidence type="ECO:0000259" key="1">
    <source>
        <dbReference type="Pfam" id="PF01965"/>
    </source>
</evidence>
<organism evidence="2 3">
    <name type="scientific">Thermoclostridium caenicola</name>
    <dbReference type="NCBI Taxonomy" id="659425"/>
    <lineage>
        <taxon>Bacteria</taxon>
        <taxon>Bacillati</taxon>
        <taxon>Bacillota</taxon>
        <taxon>Clostridia</taxon>
        <taxon>Eubacteriales</taxon>
        <taxon>Oscillospiraceae</taxon>
        <taxon>Thermoclostridium</taxon>
    </lineage>
</organism>
<dbReference type="RefSeq" id="WP_149679026.1">
    <property type="nucleotide sequence ID" value="NZ_DAONMB010000023.1"/>
</dbReference>
<dbReference type="OrthoDB" id="9800516at2"/>
<dbReference type="NCBIfam" id="TIGR01383">
    <property type="entry name" value="not_thiJ"/>
    <property type="match status" value="1"/>
</dbReference>
<dbReference type="GO" id="GO:0005737">
    <property type="term" value="C:cytoplasm"/>
    <property type="evidence" value="ECO:0007669"/>
    <property type="project" value="TreeGrafter"/>
</dbReference>
<dbReference type="InterPro" id="IPR002818">
    <property type="entry name" value="DJ-1/PfpI"/>
</dbReference>
<dbReference type="EMBL" id="FQZP01000033">
    <property type="protein sequence ID" value="SHJ23199.1"/>
    <property type="molecule type" value="Genomic_DNA"/>
</dbReference>
<protein>
    <submittedName>
        <fullName evidence="2">4-methyl-5(B-hydroxyethyl)-thiazole monophosphate biosynthesis</fullName>
    </submittedName>
</protein>
<accession>A0A1M6HLW9</accession>
<evidence type="ECO:0000313" key="2">
    <source>
        <dbReference type="EMBL" id="SHJ23199.1"/>
    </source>
</evidence>
<feature type="domain" description="DJ-1/PfpI" evidence="1">
    <location>
        <begin position="1"/>
        <end position="161"/>
    </location>
</feature>
<dbReference type="InterPro" id="IPR050325">
    <property type="entry name" value="Prot/Nucl_acid_deglycase"/>
</dbReference>
<evidence type="ECO:0000313" key="3">
    <source>
        <dbReference type="Proteomes" id="UP000324781"/>
    </source>
</evidence>
<dbReference type="Gene3D" id="3.40.50.880">
    <property type="match status" value="1"/>
</dbReference>
<keyword evidence="3" id="KW-1185">Reference proteome</keyword>
<dbReference type="CDD" id="cd03135">
    <property type="entry name" value="GATase1_DJ-1"/>
    <property type="match status" value="1"/>
</dbReference>
<reference evidence="2 3" key="1">
    <citation type="submission" date="2016-11" db="EMBL/GenBank/DDBJ databases">
        <authorList>
            <person name="Varghese N."/>
            <person name="Submissions S."/>
        </authorList>
    </citation>
    <scope>NUCLEOTIDE SEQUENCE [LARGE SCALE GENOMIC DNA]</scope>
    <source>
        <strain evidence="2 3">DSM 19027</strain>
    </source>
</reference>
<dbReference type="InterPro" id="IPR006287">
    <property type="entry name" value="DJ-1"/>
</dbReference>
<sequence length="181" mass="19360">MKILVMMADGFEEIEALAVVDVARRAGIETFMVSVSDKDEVSSARGVRVKADKLLKDIAVDKEDVIVIPGGQGVAVLEKSAELAELLKKHRSYNGRVAAICAGPTFPGKLGLLKGLKATCYPGCEKDLLDAQVVFDDVVIDSNFITSRGPGTALTFAYAIVGEVLSQDVAEKLKKGMLFKN</sequence>